<sequence length="52" mass="5725">MTVHQPFAPTTNLTPIHDATRLTGDNGLAHIQLGDQLYTLRITRAGKLILTK</sequence>
<dbReference type="OrthoDB" id="7691333at2"/>
<dbReference type="EMBL" id="FOTQ01000001">
    <property type="protein sequence ID" value="SFL64896.1"/>
    <property type="molecule type" value="Genomic_DNA"/>
</dbReference>
<protein>
    <submittedName>
        <fullName evidence="1">Hemin uptake protein HemP</fullName>
    </submittedName>
</protein>
<evidence type="ECO:0000313" key="1">
    <source>
        <dbReference type="EMBL" id="SFL64896.1"/>
    </source>
</evidence>
<organism evidence="1 2">
    <name type="scientific">Shimia aestuarii</name>
    <dbReference type="NCBI Taxonomy" id="254406"/>
    <lineage>
        <taxon>Bacteria</taxon>
        <taxon>Pseudomonadati</taxon>
        <taxon>Pseudomonadota</taxon>
        <taxon>Alphaproteobacteria</taxon>
        <taxon>Rhodobacterales</taxon>
        <taxon>Roseobacteraceae</taxon>
    </lineage>
</organism>
<dbReference type="AlphaFoldDB" id="A0A1I4JFI7"/>
<name>A0A1I4JFI7_9RHOB</name>
<proteinExistence type="predicted"/>
<dbReference type="STRING" id="254406.SAMN04488042_101991"/>
<dbReference type="Gene3D" id="2.10.70.10">
    <property type="entry name" value="Complement Module, domain 1"/>
    <property type="match status" value="1"/>
</dbReference>
<accession>A0A1I4JFI7</accession>
<dbReference type="Pfam" id="PF10636">
    <property type="entry name" value="hemP"/>
    <property type="match status" value="1"/>
</dbReference>
<gene>
    <name evidence="1" type="ORF">SAMN04488042_101991</name>
</gene>
<keyword evidence="2" id="KW-1185">Reference proteome</keyword>
<evidence type="ECO:0000313" key="2">
    <source>
        <dbReference type="Proteomes" id="UP000199144"/>
    </source>
</evidence>
<dbReference type="RefSeq" id="WP_093091413.1">
    <property type="nucleotide sequence ID" value="NZ_FOTQ01000001.1"/>
</dbReference>
<dbReference type="InterPro" id="IPR019600">
    <property type="entry name" value="Hemin_uptake_protein_HemP"/>
</dbReference>
<reference evidence="1 2" key="1">
    <citation type="submission" date="2016-10" db="EMBL/GenBank/DDBJ databases">
        <authorList>
            <person name="de Groot N.N."/>
        </authorList>
    </citation>
    <scope>NUCLEOTIDE SEQUENCE [LARGE SCALE GENOMIC DNA]</scope>
    <source>
        <strain evidence="1 2">DSM 15283</strain>
    </source>
</reference>
<dbReference type="Proteomes" id="UP000199144">
    <property type="component" value="Unassembled WGS sequence"/>
</dbReference>